<dbReference type="Pfam" id="PF03999">
    <property type="entry name" value="MAP65_ASE1"/>
    <property type="match status" value="1"/>
</dbReference>
<protein>
    <submittedName>
        <fullName evidence="1">Uncharacterized protein</fullName>
    </submittedName>
</protein>
<dbReference type="AlphaFoldDB" id="A0A7R9K478"/>
<organism evidence="1">
    <name type="scientific">Timema genevievae</name>
    <name type="common">Walking stick</name>
    <dbReference type="NCBI Taxonomy" id="629358"/>
    <lineage>
        <taxon>Eukaryota</taxon>
        <taxon>Metazoa</taxon>
        <taxon>Ecdysozoa</taxon>
        <taxon>Arthropoda</taxon>
        <taxon>Hexapoda</taxon>
        <taxon>Insecta</taxon>
        <taxon>Pterygota</taxon>
        <taxon>Neoptera</taxon>
        <taxon>Polyneoptera</taxon>
        <taxon>Phasmatodea</taxon>
        <taxon>Timematodea</taxon>
        <taxon>Timematoidea</taxon>
        <taxon>Timematidae</taxon>
        <taxon>Timema</taxon>
    </lineage>
</organism>
<accession>A0A7R9K478</accession>
<gene>
    <name evidence="1" type="ORF">TGEB3V08_LOCUS8582</name>
</gene>
<sequence length="379" mass="43189">MTQHPWENMYQELCGDLEQCLARLHTLWEEVGHDEHSQELRRNTVKNHVQRLLKEMVVEETDMKQSLISKIETLMVESGTLGEELSVSIKCDGFENLPLADIERGLRLKLEDYRKLKNTRMEKMTQQKLKESELCKKLDIAPRILCAGPVPTEIELKKFEEYLLKLKEVLQVIGVSWKEILKVIVVGEKEILKAIVVGEKEILKAIVVGEKEILKAIVVGEKEILKVIVVGEKEILKVIVVGEKEILKVIVVGEKEILKVIVVGEKEILKVIVVGEKEILKVIVVGEKEILKVIVVGEKEILKVIVVGEKEILKVIVVSYISREEEDRQGVDLQRVGKCPLYMVPADLWFEKLSKLLEQYEARGIYNADETGVTSLSYV</sequence>
<evidence type="ECO:0000313" key="1">
    <source>
        <dbReference type="EMBL" id="CAD7602996.1"/>
    </source>
</evidence>
<reference evidence="1" key="1">
    <citation type="submission" date="2020-11" db="EMBL/GenBank/DDBJ databases">
        <authorList>
            <person name="Tran Van P."/>
        </authorList>
    </citation>
    <scope>NUCLEOTIDE SEQUENCE</scope>
</reference>
<dbReference type="EMBL" id="OE843378">
    <property type="protein sequence ID" value="CAD7602996.1"/>
    <property type="molecule type" value="Genomic_DNA"/>
</dbReference>
<proteinExistence type="predicted"/>
<name>A0A7R9K478_TIMGE</name>